<comment type="caution">
    <text evidence="10">The sequence shown here is derived from an EMBL/GenBank/DDBJ whole genome shotgun (WGS) entry which is preliminary data.</text>
</comment>
<dbReference type="NCBIfam" id="NF008070">
    <property type="entry name" value="PRK10807.1"/>
    <property type="match status" value="1"/>
</dbReference>
<feature type="domain" description="Mce/MlaD" evidence="9">
    <location>
        <begin position="38"/>
        <end position="129"/>
    </location>
</feature>
<dbReference type="EMBL" id="JBELOE010000209">
    <property type="protein sequence ID" value="MER2492278.1"/>
    <property type="molecule type" value="Genomic_DNA"/>
</dbReference>
<dbReference type="PANTHER" id="PTHR30462:SF2">
    <property type="entry name" value="INTERMEMBRANE TRANSPORT PROTEIN PQIB"/>
    <property type="match status" value="1"/>
</dbReference>
<feature type="domain" description="Mce/MlaD" evidence="9">
    <location>
        <begin position="290"/>
        <end position="386"/>
    </location>
</feature>
<feature type="domain" description="Mce/MlaD" evidence="9">
    <location>
        <begin position="154"/>
        <end position="213"/>
    </location>
</feature>
<feature type="coiled-coil region" evidence="7">
    <location>
        <begin position="433"/>
        <end position="460"/>
    </location>
</feature>
<dbReference type="RefSeq" id="WP_143871618.1">
    <property type="nucleotide sequence ID" value="NZ_CP041660.1"/>
</dbReference>
<dbReference type="PANTHER" id="PTHR30462">
    <property type="entry name" value="INTERMEMBRANE TRANSPORT PROTEIN PQIB-RELATED"/>
    <property type="match status" value="1"/>
</dbReference>
<sequence length="548" mass="60479">MQTPTIKKRTKLSSVWIIPLFAMLVSIWFVTQHYLNRGTEIEIRFQSAEGIEAGKTLIKTLNVEVGVVTKVEINEDLLTVRVLARIKPEATNLLRQDSQFWVVKPRIGSKGVSGLTTLLSGAYIELEPGNDYPGKTSFVGLENPPLNRTNKDGLNIYLVSDASNSLNAGDPVLFKGFEVGQVTQIEILNSKKLKTNIFIESPYDRMVTSNSRFYNTSGVSFRLNAQGIDVFSDSIESTLTGGISFDLPATLSPGKAVTDGTEFKLYENKMAIEAHPYQYSVDYLLLFERSIRGLNIGEYVEYRGVRVGTVVDISFDYLPENQFDSANAPKVPVLIRLDPGRILGEDSPAAVEKLTKILNRHVKNGLRAALKTGSLVTGQSYIQLDFYPDQSKSIFNVGLYSSIPTTHDDLDSMLSDIGVFADSLAKLPLTQTASQVNNMLASAEQTMQEATQLIQSLNQFAAQGKQLIEQPSAQELPQKLNTLITELEKTLQLFSNEKGLASSLDITLHEVQSTLRSIQKVADTIESKPDSLLFSSPRQADIVPGKDK</sequence>
<keyword evidence="7" id="KW-0175">Coiled coil</keyword>
<evidence type="ECO:0000256" key="7">
    <source>
        <dbReference type="SAM" id="Coils"/>
    </source>
</evidence>
<proteinExistence type="predicted"/>
<reference evidence="10 11" key="1">
    <citation type="submission" date="2024-06" db="EMBL/GenBank/DDBJ databases">
        <authorList>
            <person name="Chen R.Y."/>
        </authorList>
    </citation>
    <scope>NUCLEOTIDE SEQUENCE [LARGE SCALE GENOMIC DNA]</scope>
    <source>
        <strain evidence="10 11">D2</strain>
    </source>
</reference>
<feature type="transmembrane region" description="Helical" evidence="8">
    <location>
        <begin position="12"/>
        <end position="30"/>
    </location>
</feature>
<comment type="subcellular location">
    <subcellularLocation>
        <location evidence="1">Cell inner membrane</location>
    </subcellularLocation>
</comment>
<keyword evidence="5 8" id="KW-1133">Transmembrane helix</keyword>
<protein>
    <submittedName>
        <fullName evidence="10">Intermembrane transport protein PqiB</fullName>
    </submittedName>
</protein>
<evidence type="ECO:0000256" key="3">
    <source>
        <dbReference type="ARBA" id="ARBA00022519"/>
    </source>
</evidence>
<organism evidence="10 11">
    <name type="scientific">Catenovulum sediminis</name>
    <dbReference type="NCBI Taxonomy" id="1740262"/>
    <lineage>
        <taxon>Bacteria</taxon>
        <taxon>Pseudomonadati</taxon>
        <taxon>Pseudomonadota</taxon>
        <taxon>Gammaproteobacteria</taxon>
        <taxon>Alteromonadales</taxon>
        <taxon>Alteromonadaceae</taxon>
        <taxon>Catenovulum</taxon>
    </lineage>
</organism>
<accession>A0ABV1RH50</accession>
<evidence type="ECO:0000256" key="6">
    <source>
        <dbReference type="ARBA" id="ARBA00023136"/>
    </source>
</evidence>
<evidence type="ECO:0000256" key="5">
    <source>
        <dbReference type="ARBA" id="ARBA00022989"/>
    </source>
</evidence>
<evidence type="ECO:0000259" key="9">
    <source>
        <dbReference type="Pfam" id="PF02470"/>
    </source>
</evidence>
<keyword evidence="4 8" id="KW-0812">Transmembrane</keyword>
<dbReference type="Pfam" id="PF02470">
    <property type="entry name" value="MlaD"/>
    <property type="match status" value="3"/>
</dbReference>
<keyword evidence="3" id="KW-0997">Cell inner membrane</keyword>
<evidence type="ECO:0000313" key="11">
    <source>
        <dbReference type="Proteomes" id="UP001467690"/>
    </source>
</evidence>
<gene>
    <name evidence="10" type="primary">pqiB</name>
    <name evidence="10" type="ORF">ABS311_10345</name>
</gene>
<keyword evidence="6 8" id="KW-0472">Membrane</keyword>
<evidence type="ECO:0000256" key="2">
    <source>
        <dbReference type="ARBA" id="ARBA00022475"/>
    </source>
</evidence>
<evidence type="ECO:0000313" key="10">
    <source>
        <dbReference type="EMBL" id="MER2492278.1"/>
    </source>
</evidence>
<dbReference type="Proteomes" id="UP001467690">
    <property type="component" value="Unassembled WGS sequence"/>
</dbReference>
<evidence type="ECO:0000256" key="8">
    <source>
        <dbReference type="SAM" id="Phobius"/>
    </source>
</evidence>
<dbReference type="InterPro" id="IPR003399">
    <property type="entry name" value="Mce/MlaD"/>
</dbReference>
<keyword evidence="11" id="KW-1185">Reference proteome</keyword>
<dbReference type="InterPro" id="IPR051800">
    <property type="entry name" value="PqiA-PqiB_transport"/>
</dbReference>
<keyword evidence="2" id="KW-1003">Cell membrane</keyword>
<evidence type="ECO:0000256" key="4">
    <source>
        <dbReference type="ARBA" id="ARBA00022692"/>
    </source>
</evidence>
<name>A0ABV1RH50_9ALTE</name>
<evidence type="ECO:0000256" key="1">
    <source>
        <dbReference type="ARBA" id="ARBA00004533"/>
    </source>
</evidence>